<dbReference type="EMBL" id="BA000039">
    <property type="protein sequence ID" value="BAC09635.1"/>
    <property type="molecule type" value="Genomic_DNA"/>
</dbReference>
<evidence type="ECO:0000313" key="2">
    <source>
        <dbReference type="EMBL" id="BAC09635.1"/>
    </source>
</evidence>
<dbReference type="KEGG" id="tel:tsl2083"/>
<keyword evidence="3" id="KW-1185">Reference proteome</keyword>
<feature type="region of interest" description="Disordered" evidence="1">
    <location>
        <begin position="43"/>
        <end position="78"/>
    </location>
</feature>
<name>Q8DH76_THEVB</name>
<dbReference type="Proteomes" id="UP000000440">
    <property type="component" value="Chromosome"/>
</dbReference>
<dbReference type="AlphaFoldDB" id="Q8DH76"/>
<feature type="compositionally biased region" description="Polar residues" evidence="1">
    <location>
        <begin position="43"/>
        <end position="53"/>
    </location>
</feature>
<protein>
    <submittedName>
        <fullName evidence="2">Tsl2083 protein</fullName>
    </submittedName>
</protein>
<proteinExistence type="predicted"/>
<accession>Q8DH76</accession>
<dbReference type="EnsemblBacteria" id="BAC09635">
    <property type="protein sequence ID" value="BAC09635"/>
    <property type="gene ID" value="BAC09635"/>
</dbReference>
<evidence type="ECO:0000313" key="3">
    <source>
        <dbReference type="Proteomes" id="UP000000440"/>
    </source>
</evidence>
<organism evidence="2 3">
    <name type="scientific">Thermosynechococcus vestitus (strain NIES-2133 / IAM M-273 / BP-1)</name>
    <dbReference type="NCBI Taxonomy" id="197221"/>
    <lineage>
        <taxon>Bacteria</taxon>
        <taxon>Bacillati</taxon>
        <taxon>Cyanobacteriota</taxon>
        <taxon>Cyanophyceae</taxon>
        <taxon>Acaryochloridales</taxon>
        <taxon>Thermosynechococcaceae</taxon>
        <taxon>Thermosynechococcus</taxon>
    </lineage>
</organism>
<gene>
    <name evidence="2" type="ordered locus">tsl2083</name>
</gene>
<reference evidence="2 3" key="1">
    <citation type="journal article" date="2002" name="DNA Res.">
        <title>Complete genome structure of the thermophilic cyanobacterium Thermosynechococcus elongatus BP-1.</title>
        <authorList>
            <person name="Nakamura Y."/>
            <person name="Kaneko T."/>
            <person name="Sato S."/>
            <person name="Ikeuchi M."/>
            <person name="Katoh H."/>
            <person name="Sasamoto S."/>
            <person name="Watanabe A."/>
            <person name="Iriguchi M."/>
            <person name="Kawashima K."/>
            <person name="Kimura T."/>
            <person name="Kishida Y."/>
            <person name="Kiyokawa C."/>
            <person name="Kohara M."/>
            <person name="Matsumoto M."/>
            <person name="Matsuno A."/>
            <person name="Nakazaki N."/>
            <person name="Shimpo S."/>
            <person name="Sugimoto M."/>
            <person name="Takeuchi C."/>
            <person name="Yamada M."/>
            <person name="Tabata S."/>
        </authorList>
    </citation>
    <scope>NUCLEOTIDE SEQUENCE [LARGE SCALE GENOMIC DNA]</scope>
    <source>
        <strain evidence="3">IAM M-273 / NIES-2133 / BP-1</strain>
    </source>
</reference>
<sequence>MNSRQPMELQPSVAPAIGQEFIRRQVVSQLLQARLRATCGLTQTSTPLPQVTPTGDRPPRWPLQEPGNTPVIEASQQP</sequence>
<evidence type="ECO:0000256" key="1">
    <source>
        <dbReference type="SAM" id="MobiDB-lite"/>
    </source>
</evidence>